<evidence type="ECO:0000313" key="2">
    <source>
        <dbReference type="Proteomes" id="UP000641454"/>
    </source>
</evidence>
<protein>
    <submittedName>
        <fullName evidence="1">Uncharacterized protein</fullName>
    </submittedName>
</protein>
<dbReference type="RefSeq" id="WP_187019573.1">
    <property type="nucleotide sequence ID" value="NZ_JACRUK010000034.1"/>
</dbReference>
<proteinExistence type="predicted"/>
<gene>
    <name evidence="1" type="ORF">H8R25_12550</name>
</gene>
<accession>A0A923SKG2</accession>
<keyword evidence="2" id="KW-1185">Reference proteome</keyword>
<comment type="caution">
    <text evidence="1">The sequence shown here is derived from an EMBL/GenBank/DDBJ whole genome shotgun (WGS) entry which is preliminary data.</text>
</comment>
<reference evidence="1 2" key="1">
    <citation type="submission" date="2020-08" db="EMBL/GenBank/DDBJ databases">
        <title>Description of novel Flavobacterium F-392 isolate.</title>
        <authorList>
            <person name="Saticioglu I.B."/>
            <person name="Duman M."/>
            <person name="Altun S."/>
        </authorList>
    </citation>
    <scope>NUCLEOTIDE SEQUENCE [LARGE SCALE GENOMIC DNA]</scope>
    <source>
        <strain evidence="1 2">F-392</strain>
    </source>
</reference>
<dbReference type="EMBL" id="JACRUL010000033">
    <property type="protein sequence ID" value="MBC5845263.1"/>
    <property type="molecule type" value="Genomic_DNA"/>
</dbReference>
<dbReference type="Proteomes" id="UP000641454">
    <property type="component" value="Unassembled WGS sequence"/>
</dbReference>
<evidence type="ECO:0000313" key="1">
    <source>
        <dbReference type="EMBL" id="MBC5845263.1"/>
    </source>
</evidence>
<dbReference type="AlphaFoldDB" id="A0A923SKG2"/>
<sequence length="97" mass="11451">MKKTIIKSIEDILFNNYEINIEEEIADELFERKEILRKELLNKSTLAKILMLTNSIQDILKEGNQESNEFKSLVDRLLKMDNALNRDEIINKILNNE</sequence>
<organism evidence="1 2">
    <name type="scientific">Flavobacterium muglaense</name>
    <dbReference type="NCBI Taxonomy" id="2764716"/>
    <lineage>
        <taxon>Bacteria</taxon>
        <taxon>Pseudomonadati</taxon>
        <taxon>Bacteroidota</taxon>
        <taxon>Flavobacteriia</taxon>
        <taxon>Flavobacteriales</taxon>
        <taxon>Flavobacteriaceae</taxon>
        <taxon>Flavobacterium</taxon>
    </lineage>
</organism>
<name>A0A923SKG2_9FLAO</name>